<dbReference type="Proteomes" id="UP001412239">
    <property type="component" value="Unassembled WGS sequence"/>
</dbReference>
<sequence length="179" mass="20160">MCGCHRNSLGLGKTSLPRDERARLHLGNTWIILARLVASGIWVAQASVCMCSFFFLHFRFSSLLVLRLIDVITFEFVVRISIAFDNGVLQLHDNNVPDYYGPSRSILGKGGKALQVVGFFPLLFRSIGDIEYQLLLLLSWQGKAGQKKLPCVSDLPWGERPPYSPNYLCYLAILVRRAE</sequence>
<gene>
    <name evidence="2" type="ORF">GSTUAT00003193001</name>
</gene>
<keyword evidence="1" id="KW-0472">Membrane</keyword>
<protein>
    <submittedName>
        <fullName evidence="2">Uncharacterized protein</fullName>
    </submittedName>
</protein>
<reference evidence="2" key="1">
    <citation type="submission" date="2015-10" db="EMBL/GenBank/DDBJ databases">
        <authorList>
            <person name="Regsiter A."/>
            <person name="william w."/>
        </authorList>
    </citation>
    <scope>NUCLEOTIDE SEQUENCE</scope>
    <source>
        <strain evidence="2">Montdore</strain>
    </source>
</reference>
<evidence type="ECO:0000313" key="2">
    <source>
        <dbReference type="EMBL" id="CUS12700.1"/>
    </source>
</evidence>
<proteinExistence type="predicted"/>
<keyword evidence="1" id="KW-0812">Transmembrane</keyword>
<dbReference type="AlphaFoldDB" id="A0A292Q1W9"/>
<name>A0A292Q1W9_9PEZI</name>
<keyword evidence="1" id="KW-1133">Transmembrane helix</keyword>
<dbReference type="EMBL" id="LN890986">
    <property type="protein sequence ID" value="CUS12700.1"/>
    <property type="molecule type" value="Genomic_DNA"/>
</dbReference>
<evidence type="ECO:0000313" key="3">
    <source>
        <dbReference type="Proteomes" id="UP001412239"/>
    </source>
</evidence>
<evidence type="ECO:0000256" key="1">
    <source>
        <dbReference type="SAM" id="Phobius"/>
    </source>
</evidence>
<feature type="transmembrane region" description="Helical" evidence="1">
    <location>
        <begin position="30"/>
        <end position="58"/>
    </location>
</feature>
<accession>A0A292Q1W9</accession>
<organism evidence="2 3">
    <name type="scientific">Tuber aestivum</name>
    <name type="common">summer truffle</name>
    <dbReference type="NCBI Taxonomy" id="59557"/>
    <lineage>
        <taxon>Eukaryota</taxon>
        <taxon>Fungi</taxon>
        <taxon>Dikarya</taxon>
        <taxon>Ascomycota</taxon>
        <taxon>Pezizomycotina</taxon>
        <taxon>Pezizomycetes</taxon>
        <taxon>Pezizales</taxon>
        <taxon>Tuberaceae</taxon>
        <taxon>Tuber</taxon>
    </lineage>
</organism>
<keyword evidence="3" id="KW-1185">Reference proteome</keyword>